<dbReference type="PANTHER" id="PTHR12197">
    <property type="entry name" value="HISTONE-LYSINE N-METHYLTRANSFERASE SMYD"/>
    <property type="match status" value="1"/>
</dbReference>
<dbReference type="Gene3D" id="2.170.270.10">
    <property type="entry name" value="SET domain"/>
    <property type="match status" value="1"/>
</dbReference>
<accession>A0A7D3UTJ3</accession>
<gene>
    <name evidence="2" type="ORF">Fadolivirus_1_73</name>
</gene>
<keyword evidence="3" id="KW-1185">Reference proteome</keyword>
<dbReference type="InterPro" id="IPR046341">
    <property type="entry name" value="SET_dom_sf"/>
</dbReference>
<dbReference type="CDD" id="cd20071">
    <property type="entry name" value="SET_SMYD"/>
    <property type="match status" value="1"/>
</dbReference>
<proteinExistence type="predicted"/>
<dbReference type="Proteomes" id="UP001162001">
    <property type="component" value="Segment"/>
</dbReference>
<reference evidence="2 3" key="1">
    <citation type="submission" date="2020-04" db="EMBL/GenBank/DDBJ databases">
        <title>Advantages and limits of metagenomic assembly and binning of a giant virus.</title>
        <authorList>
            <person name="Schulz F."/>
            <person name="Andreani J."/>
            <person name="Francis R."/>
            <person name="Boudjemaa H."/>
            <person name="Bou Khalil J.Y."/>
            <person name="Lee J."/>
            <person name="La Scola B."/>
            <person name="Woyke T."/>
        </authorList>
    </citation>
    <scope>NUCLEOTIDE SEQUENCE [LARGE SCALE GENOMIC DNA]</scope>
    <source>
        <strain evidence="2 3">FV1/VV64</strain>
    </source>
</reference>
<dbReference type="PANTHER" id="PTHR12197:SF251">
    <property type="entry name" value="EG:BACR7C10.4 PROTEIN"/>
    <property type="match status" value="1"/>
</dbReference>
<dbReference type="Pfam" id="PF00856">
    <property type="entry name" value="SET"/>
    <property type="match status" value="1"/>
</dbReference>
<protein>
    <submittedName>
        <fullName evidence="2">SET domain-containing protein</fullName>
    </submittedName>
</protein>
<dbReference type="InterPro" id="IPR011990">
    <property type="entry name" value="TPR-like_helical_dom_sf"/>
</dbReference>
<dbReference type="InterPro" id="IPR050869">
    <property type="entry name" value="H3K4_H4K5_MeTrfase"/>
</dbReference>
<dbReference type="Gene3D" id="1.25.40.10">
    <property type="entry name" value="Tetratricopeptide repeat domain"/>
    <property type="match status" value="1"/>
</dbReference>
<feature type="domain" description="SET" evidence="1">
    <location>
        <begin position="6"/>
        <end position="174"/>
    </location>
</feature>
<dbReference type="PROSITE" id="PS50280">
    <property type="entry name" value="SET"/>
    <property type="match status" value="1"/>
</dbReference>
<sequence>MSFLDKRLKKTIIKNKGFGMIATNNIKKGEIIIRDTPFTIRSNKIYSEIFQLIYEALNDPDISSKFMKLQPKSLENYNINKDRIKNELEIVKNYNADMYNYFINNYTFDDILLLCAKYMSNAFDFKGKPAFLFVGTLLNHSCLPNVIFGERDGIMVFMTVKSISKGEEICDNYIDITMPKNERKKHLLEQYGFECNCERCTEKESYCYISDNKSIIIEQKRLSEFGYSKSHAVH</sequence>
<dbReference type="SMART" id="SM00317">
    <property type="entry name" value="SET"/>
    <property type="match status" value="1"/>
</dbReference>
<organism evidence="2 3">
    <name type="scientific">Fadolivirus FV1/VV64</name>
    <dbReference type="NCBI Taxonomy" id="3070911"/>
    <lineage>
        <taxon>Viruses</taxon>
        <taxon>Varidnaviria</taxon>
        <taxon>Bamfordvirae</taxon>
        <taxon>Nucleocytoviricota</taxon>
        <taxon>Megaviricetes</taxon>
        <taxon>Imitervirales</taxon>
        <taxon>Mimiviridae</taxon>
        <taxon>Klosneuvirinae</taxon>
        <taxon>Fadolivirus</taxon>
        <taxon>Fadolivirus algeromassiliense</taxon>
    </lineage>
</organism>
<name>A0A7D3UTJ3_9VIRU</name>
<dbReference type="InterPro" id="IPR001214">
    <property type="entry name" value="SET_dom"/>
</dbReference>
<evidence type="ECO:0000313" key="2">
    <source>
        <dbReference type="EMBL" id="QKF93531.1"/>
    </source>
</evidence>
<dbReference type="EMBL" id="MT418680">
    <property type="protein sequence ID" value="QKF93531.1"/>
    <property type="molecule type" value="Genomic_DNA"/>
</dbReference>
<evidence type="ECO:0000313" key="3">
    <source>
        <dbReference type="Proteomes" id="UP001162001"/>
    </source>
</evidence>
<dbReference type="SUPFAM" id="SSF82199">
    <property type="entry name" value="SET domain"/>
    <property type="match status" value="1"/>
</dbReference>
<evidence type="ECO:0000259" key="1">
    <source>
        <dbReference type="PROSITE" id="PS50280"/>
    </source>
</evidence>